<dbReference type="Pfam" id="PF24595">
    <property type="entry name" value="DUF7619"/>
    <property type="match status" value="1"/>
</dbReference>
<feature type="domain" description="Secretion system C-terminal sorting" evidence="2">
    <location>
        <begin position="1099"/>
        <end position="1167"/>
    </location>
</feature>
<dbReference type="InterPro" id="IPR013517">
    <property type="entry name" value="FG-GAP"/>
</dbReference>
<dbReference type="PANTHER" id="PTHR44103:SF1">
    <property type="entry name" value="PROPROTEIN CONVERTASE P"/>
    <property type="match status" value="1"/>
</dbReference>
<dbReference type="InterPro" id="IPR028994">
    <property type="entry name" value="Integrin_alpha_N"/>
</dbReference>
<evidence type="ECO:0000259" key="2">
    <source>
        <dbReference type="Pfam" id="PF18962"/>
    </source>
</evidence>
<dbReference type="Gene3D" id="2.130.10.130">
    <property type="entry name" value="Integrin alpha, N-terminal"/>
    <property type="match status" value="1"/>
</dbReference>
<proteinExistence type="predicted"/>
<dbReference type="Pfam" id="PF18962">
    <property type="entry name" value="Por_Secre_tail"/>
    <property type="match status" value="1"/>
</dbReference>
<dbReference type="NCBIfam" id="TIGR04183">
    <property type="entry name" value="Por_Secre_tail"/>
    <property type="match status" value="1"/>
</dbReference>
<evidence type="ECO:0000256" key="1">
    <source>
        <dbReference type="ARBA" id="ARBA00022729"/>
    </source>
</evidence>
<reference evidence="4" key="1">
    <citation type="journal article" date="2014" name="Int. J. Syst. Evol. Microbiol.">
        <title>Complete genome sequence of Corynebacterium casei LMG S-19264T (=DSM 44701T), isolated from a smear-ripened cheese.</title>
        <authorList>
            <consortium name="US DOE Joint Genome Institute (JGI-PGF)"/>
            <person name="Walter F."/>
            <person name="Albersmeier A."/>
            <person name="Kalinowski J."/>
            <person name="Ruckert C."/>
        </authorList>
    </citation>
    <scope>NUCLEOTIDE SEQUENCE</scope>
    <source>
        <strain evidence="4">CGMCC 1.12751</strain>
    </source>
</reference>
<evidence type="ECO:0000313" key="5">
    <source>
        <dbReference type="Proteomes" id="UP000625976"/>
    </source>
</evidence>
<evidence type="ECO:0000259" key="3">
    <source>
        <dbReference type="Pfam" id="PF24595"/>
    </source>
</evidence>
<sequence length="1169" mass="127328">MSFSQIAFQENVITDRTVSVDGINTIFSADLDGDGDMDILSASSNDNKIAWYENVDGQGYFGLQKVISIGVSGASFVSATDFDGDGDLDVVSNSNYDYKIVWFENTDGLGAFGEEQVVATDAHSVNSLVMVDFDGDGDMDILSPDSDGNGIIWYENTDGLGTFGVQHSIATNVGHINIINSVDMDGDGDMDVVYLSDRLAWQENTDGLGNLGPQINISTVNNAQSLYASDLDNDGDMDVLTSIYYDKIAWYENMDGQGTFGELQIISSNALGANNAYARDVDGDGDMDVISSSSGDDKVAWYENTDGNGNFGMEQLITENAHFVLSIYPTDLDGDGDMDVISSSSEDDKIVWHENTDGLGSFAIEHPIISNPGYNQCVYAADLDGDGDLDVLTASSSTYGNIAWYENTNGLGAYGPQKIITTDSYNPSSVFTTDIDGDGDMDVISASFGTGSCTGKIAWYENTDGQGTFGPPQIIIIGCNRPTSIYAADLDGDNDMDIVATLSNDNHLAWFENTDGQGNFGPLENILYSVDNPKSVNVADVDGDGDMDILSASYDDDKIAWYENTDGQGDFGPQQIITTSADGANSVYSMDLDGDGDNDVLSASRGDNKIAWYENIDGEGTFGPQQIITTNAENAVSVFAIDLDGDGDNDVISASGYTYGTIAWYENIDGQGDFGTQQIITANLSRATYVYADDIDNDGDFDILCTSEYYDTQVIWYKNLGNQSNEINGIVNIDIDNNGCDNSYIPAYNFLINTTDGTNNHSSFTLNNGFYQLFPGQGEFTTQITNLPNYYTSNPIAHTSNFTNTGNTDTASFCIQPIGSVNDLNIAIYPSLNDPRPGFNTTYQLVYSNGGTSQSNGNINFGFDNTKLQFLNASQIVSSQTSNALTFEFTDLKPFETRTIDLNFNVFAPPTTNIDDILSSMVTINPILADETQEDNVFTLQQIVIGSYDPNDITVLEGAQILIEDADNYLHYLIRFQNTGTASAINVLVENTLDDKLDWTTMQLESLSHTAKVEIMNGSEVSFIFDNIYLPDSTNNEPNSHGYIAYKIKPKDNVVLGDIFENTADIFFDYNPAITTNTVSTEIVETLSVLENNLEYVLIHPNPTNTTLYIEANNKLTSVEIYNLLGQQMFSNKSNALTEEIDMSRFTAGMYLVKVTIGERASIYKVIKE</sequence>
<protein>
    <recommendedName>
        <fullName evidence="6">T9SS type A sorting domain-containing protein</fullName>
    </recommendedName>
</protein>
<evidence type="ECO:0000313" key="4">
    <source>
        <dbReference type="EMBL" id="GGG35665.1"/>
    </source>
</evidence>
<reference evidence="4" key="2">
    <citation type="submission" date="2020-09" db="EMBL/GenBank/DDBJ databases">
        <authorList>
            <person name="Sun Q."/>
            <person name="Zhou Y."/>
        </authorList>
    </citation>
    <scope>NUCLEOTIDE SEQUENCE</scope>
    <source>
        <strain evidence="4">CGMCC 1.12751</strain>
    </source>
</reference>
<gene>
    <name evidence="4" type="ORF">GCM10010976_04200</name>
</gene>
<dbReference type="PANTHER" id="PTHR44103">
    <property type="entry name" value="PROPROTEIN CONVERTASE P"/>
    <property type="match status" value="1"/>
</dbReference>
<keyword evidence="1" id="KW-0732">Signal</keyword>
<dbReference type="Pfam" id="PF13517">
    <property type="entry name" value="FG-GAP_3"/>
    <property type="match status" value="6"/>
</dbReference>
<comment type="caution">
    <text evidence="4">The sequence shown here is derived from an EMBL/GenBank/DDBJ whole genome shotgun (WGS) entry which is preliminary data.</text>
</comment>
<dbReference type="InterPro" id="IPR055353">
    <property type="entry name" value="DUF7619"/>
</dbReference>
<name>A0A917GBG2_9FLAO</name>
<dbReference type="InterPro" id="IPR026444">
    <property type="entry name" value="Secre_tail"/>
</dbReference>
<feature type="domain" description="DUF7619" evidence="3">
    <location>
        <begin position="949"/>
        <end position="1082"/>
    </location>
</feature>
<dbReference type="AlphaFoldDB" id="A0A917GBG2"/>
<dbReference type="Proteomes" id="UP000625976">
    <property type="component" value="Unassembled WGS sequence"/>
</dbReference>
<dbReference type="EMBL" id="BMFQ01000001">
    <property type="protein sequence ID" value="GGG35665.1"/>
    <property type="molecule type" value="Genomic_DNA"/>
</dbReference>
<organism evidence="4 5">
    <name type="scientific">Bizionia arctica</name>
    <dbReference type="NCBI Taxonomy" id="1495645"/>
    <lineage>
        <taxon>Bacteria</taxon>
        <taxon>Pseudomonadati</taxon>
        <taxon>Bacteroidota</taxon>
        <taxon>Flavobacteriia</taxon>
        <taxon>Flavobacteriales</taxon>
        <taxon>Flavobacteriaceae</taxon>
        <taxon>Bizionia</taxon>
    </lineage>
</organism>
<accession>A0A917GBG2</accession>
<dbReference type="SUPFAM" id="SSF69318">
    <property type="entry name" value="Integrin alpha N-terminal domain"/>
    <property type="match status" value="3"/>
</dbReference>
<keyword evidence="5" id="KW-1185">Reference proteome</keyword>
<evidence type="ECO:0008006" key="6">
    <source>
        <dbReference type="Google" id="ProtNLM"/>
    </source>
</evidence>